<sequence length="395" mass="44163">MAEAFGIVSGAIGIATAFTACVDCFGYIQLGRYLGRDFETNKLILDSARLRLTRWGQAVHVYDNPKLGRPGASAEDVRLAGEILFQILVLFSHTEKLSKEYQLVPETSQMGPVATELHKKIIDLATRRTKKGPRLLKLAEWALKDTSHFRSLREDVLTLLDQLEKHFPPPLQEIKQLLKEEVDAVQSNMEQLQLLKDVTEHVDSPLHNAVNETLKGHKYSGLDIKGKTQVRDAFRSSWTRGAIGHLNTYDKVTVGESGKVLLGNEYGGKGFWDDDDPDTLSSTNLASTYQNQGLWPKAEELQAMVLERSKDTPLLSSQSHLTFNPHNIPQIPPDPLCHEVPLYPLACSEQIPMDAPNTIVHDIELFPVEHWIGDSPASYDSGITTIEVEIHEQET</sequence>
<dbReference type="InterPro" id="IPR029498">
    <property type="entry name" value="HeLo_dom"/>
</dbReference>
<dbReference type="PANTHER" id="PTHR37542:SF3">
    <property type="entry name" value="PRION-INHIBITION AND PROPAGATION HELO DOMAIN-CONTAINING PROTEIN"/>
    <property type="match status" value="1"/>
</dbReference>
<evidence type="ECO:0000313" key="2">
    <source>
        <dbReference type="EMBL" id="KIJ42823.1"/>
    </source>
</evidence>
<proteinExistence type="predicted"/>
<feature type="domain" description="Prion-inhibition and propagation HeLo" evidence="1">
    <location>
        <begin position="6"/>
        <end position="195"/>
    </location>
</feature>
<dbReference type="Pfam" id="PF14479">
    <property type="entry name" value="HeLo"/>
    <property type="match status" value="1"/>
</dbReference>
<dbReference type="EMBL" id="KN837127">
    <property type="protein sequence ID" value="KIJ42823.1"/>
    <property type="molecule type" value="Genomic_DNA"/>
</dbReference>
<name>A0A0C9UIE4_SPHS4</name>
<dbReference type="AlphaFoldDB" id="A0A0C9UIE4"/>
<protein>
    <recommendedName>
        <fullName evidence="1">Prion-inhibition and propagation HeLo domain-containing protein</fullName>
    </recommendedName>
</protein>
<gene>
    <name evidence="2" type="ORF">M422DRAFT_229172</name>
</gene>
<dbReference type="PANTHER" id="PTHR37542">
    <property type="entry name" value="HELO DOMAIN-CONTAINING PROTEIN-RELATED"/>
    <property type="match status" value="1"/>
</dbReference>
<organism evidence="2 3">
    <name type="scientific">Sphaerobolus stellatus (strain SS14)</name>
    <dbReference type="NCBI Taxonomy" id="990650"/>
    <lineage>
        <taxon>Eukaryota</taxon>
        <taxon>Fungi</taxon>
        <taxon>Dikarya</taxon>
        <taxon>Basidiomycota</taxon>
        <taxon>Agaricomycotina</taxon>
        <taxon>Agaricomycetes</taxon>
        <taxon>Phallomycetidae</taxon>
        <taxon>Geastrales</taxon>
        <taxon>Sphaerobolaceae</taxon>
        <taxon>Sphaerobolus</taxon>
    </lineage>
</organism>
<keyword evidence="3" id="KW-1185">Reference proteome</keyword>
<reference evidence="2 3" key="1">
    <citation type="submission" date="2014-06" db="EMBL/GenBank/DDBJ databases">
        <title>Evolutionary Origins and Diversification of the Mycorrhizal Mutualists.</title>
        <authorList>
            <consortium name="DOE Joint Genome Institute"/>
            <consortium name="Mycorrhizal Genomics Consortium"/>
            <person name="Kohler A."/>
            <person name="Kuo A."/>
            <person name="Nagy L.G."/>
            <person name="Floudas D."/>
            <person name="Copeland A."/>
            <person name="Barry K.W."/>
            <person name="Cichocki N."/>
            <person name="Veneault-Fourrey C."/>
            <person name="LaButti K."/>
            <person name="Lindquist E.A."/>
            <person name="Lipzen A."/>
            <person name="Lundell T."/>
            <person name="Morin E."/>
            <person name="Murat C."/>
            <person name="Riley R."/>
            <person name="Ohm R."/>
            <person name="Sun H."/>
            <person name="Tunlid A."/>
            <person name="Henrissat B."/>
            <person name="Grigoriev I.V."/>
            <person name="Hibbett D.S."/>
            <person name="Martin F."/>
        </authorList>
    </citation>
    <scope>NUCLEOTIDE SEQUENCE [LARGE SCALE GENOMIC DNA]</scope>
    <source>
        <strain evidence="2 3">SS14</strain>
    </source>
</reference>
<evidence type="ECO:0000313" key="3">
    <source>
        <dbReference type="Proteomes" id="UP000054279"/>
    </source>
</evidence>
<dbReference type="HOGENOM" id="CLU_058675_0_0_1"/>
<dbReference type="InterPro" id="IPR038305">
    <property type="entry name" value="HeLo_sf"/>
</dbReference>
<dbReference type="Proteomes" id="UP000054279">
    <property type="component" value="Unassembled WGS sequence"/>
</dbReference>
<dbReference type="OrthoDB" id="20872at2759"/>
<evidence type="ECO:0000259" key="1">
    <source>
        <dbReference type="Pfam" id="PF14479"/>
    </source>
</evidence>
<accession>A0A0C9UIE4</accession>
<dbReference type="Gene3D" id="1.20.120.1020">
    <property type="entry name" value="Prion-inhibition and propagation, HeLo domain"/>
    <property type="match status" value="1"/>
</dbReference>